<dbReference type="SUPFAM" id="SSF103378">
    <property type="entry name" value="2-methylcitrate dehydratase PrpD"/>
    <property type="match status" value="1"/>
</dbReference>
<keyword evidence="5" id="KW-1185">Reference proteome</keyword>
<evidence type="ECO:0000259" key="2">
    <source>
        <dbReference type="Pfam" id="PF03972"/>
    </source>
</evidence>
<evidence type="ECO:0000259" key="3">
    <source>
        <dbReference type="Pfam" id="PF19305"/>
    </source>
</evidence>
<comment type="caution">
    <text evidence="4">The sequence shown here is derived from an EMBL/GenBank/DDBJ whole genome shotgun (WGS) entry which is preliminary data.</text>
</comment>
<dbReference type="InterPro" id="IPR045337">
    <property type="entry name" value="MmgE_PrpD_C"/>
</dbReference>
<gene>
    <name evidence="4" type="ORF">ACFFIA_23000</name>
</gene>
<dbReference type="InterPro" id="IPR042188">
    <property type="entry name" value="MmgE/PrpD_sf_2"/>
</dbReference>
<dbReference type="Gene3D" id="1.10.4100.10">
    <property type="entry name" value="2-methylcitrate dehydratase PrpD"/>
    <property type="match status" value="1"/>
</dbReference>
<comment type="similarity">
    <text evidence="1">Belongs to the PrpD family.</text>
</comment>
<dbReference type="Pfam" id="PF19305">
    <property type="entry name" value="MmgE_PrpD_C"/>
    <property type="match status" value="1"/>
</dbReference>
<dbReference type="InterPro" id="IPR045336">
    <property type="entry name" value="MmgE_PrpD_N"/>
</dbReference>
<name>A0ABV6M7R6_9ACTN</name>
<dbReference type="Pfam" id="PF03972">
    <property type="entry name" value="MmgE_PrpD_N"/>
    <property type="match status" value="1"/>
</dbReference>
<protein>
    <submittedName>
        <fullName evidence="4">MmgE/PrpD family protein</fullName>
    </submittedName>
</protein>
<reference evidence="4 5" key="1">
    <citation type="submission" date="2024-09" db="EMBL/GenBank/DDBJ databases">
        <authorList>
            <person name="Sun Q."/>
            <person name="Mori K."/>
        </authorList>
    </citation>
    <scope>NUCLEOTIDE SEQUENCE [LARGE SCALE GENOMIC DNA]</scope>
    <source>
        <strain evidence="4 5">TBRC 3947</strain>
    </source>
</reference>
<dbReference type="Proteomes" id="UP001589867">
    <property type="component" value="Unassembled WGS sequence"/>
</dbReference>
<dbReference type="InterPro" id="IPR005656">
    <property type="entry name" value="MmgE_PrpD"/>
</dbReference>
<dbReference type="PANTHER" id="PTHR16943:SF8">
    <property type="entry name" value="2-METHYLCITRATE DEHYDRATASE"/>
    <property type="match status" value="1"/>
</dbReference>
<dbReference type="InterPro" id="IPR036148">
    <property type="entry name" value="MmgE/PrpD_sf"/>
</dbReference>
<evidence type="ECO:0000256" key="1">
    <source>
        <dbReference type="ARBA" id="ARBA00006174"/>
    </source>
</evidence>
<feature type="domain" description="MmgE/PrpD C-terminal" evidence="3">
    <location>
        <begin position="283"/>
        <end position="448"/>
    </location>
</feature>
<dbReference type="InterPro" id="IPR042183">
    <property type="entry name" value="MmgE/PrpD_sf_1"/>
</dbReference>
<dbReference type="RefSeq" id="WP_377253692.1">
    <property type="nucleotide sequence ID" value="NZ_JBHLUH010000047.1"/>
</dbReference>
<proteinExistence type="inferred from homology"/>
<evidence type="ECO:0000313" key="5">
    <source>
        <dbReference type="Proteomes" id="UP001589867"/>
    </source>
</evidence>
<evidence type="ECO:0000313" key="4">
    <source>
        <dbReference type="EMBL" id="MFC0530534.1"/>
    </source>
</evidence>
<sequence>MDPVAKLADFVVSTRDGIPDGPRAHANGLLLDAFGVMLLGSRQDSYAATASAFARMGLLAPGPATVFGTAPSPAGVFAATALNATAMHVSEMGEGVSRAVVHASNAVVPAAVAVAQRDGTDGASVLRALALGMETVIRFGLLLNRPAGATVEGDAAVAYKAGWWTPSALSGIGAATAVGVLRELSAERLVDAWTIALNCAPATTVPFVLSGASGKGVSMGAGCAGGAMAADLAAAGVGGDRDVGSWAALVSPAPNPDRLSDGLGETWELDYPLYKYIATVGPLHPAIECALAIVRRGRIDPADIASVEVHGYARTAQFLGVARPPTEEAAKTSLKHVVAVALATGDEGAFVSRAYEPAMREDPEIGRLADKVVAHVEPGFNREYPMLSARNRLVVTLTDGQVLREEVDRDRIPRYHRPARADLDAKFARIVTGDPDDARCAAVADTVWAAADQPFSRVVDAVSGLFAETFEGSRA</sequence>
<dbReference type="PANTHER" id="PTHR16943">
    <property type="entry name" value="2-METHYLCITRATE DEHYDRATASE-RELATED"/>
    <property type="match status" value="1"/>
</dbReference>
<dbReference type="EMBL" id="JBHLUH010000047">
    <property type="protein sequence ID" value="MFC0530534.1"/>
    <property type="molecule type" value="Genomic_DNA"/>
</dbReference>
<feature type="domain" description="MmgE/PrpD N-terminal" evidence="2">
    <location>
        <begin position="6"/>
        <end position="243"/>
    </location>
</feature>
<organism evidence="4 5">
    <name type="scientific">Phytohabitans kaempferiae</name>
    <dbReference type="NCBI Taxonomy" id="1620943"/>
    <lineage>
        <taxon>Bacteria</taxon>
        <taxon>Bacillati</taxon>
        <taxon>Actinomycetota</taxon>
        <taxon>Actinomycetes</taxon>
        <taxon>Micromonosporales</taxon>
        <taxon>Micromonosporaceae</taxon>
    </lineage>
</organism>
<accession>A0ABV6M7R6</accession>
<dbReference type="Gene3D" id="3.30.1330.120">
    <property type="entry name" value="2-methylcitrate dehydratase PrpD"/>
    <property type="match status" value="1"/>
</dbReference>